<comment type="similarity">
    <text evidence="1">Belongs to the cytochrome P450 family.</text>
</comment>
<reference evidence="6 7" key="1">
    <citation type="submission" date="2024-02" db="EMBL/GenBank/DDBJ databases">
        <title>De novo assembly and annotation of 12 fungi associated with fruit tree decline syndrome in Ontario, Canada.</title>
        <authorList>
            <person name="Sulman M."/>
            <person name="Ellouze W."/>
            <person name="Ilyukhin E."/>
        </authorList>
    </citation>
    <scope>NUCLEOTIDE SEQUENCE [LARGE SCALE GENOMIC DNA]</scope>
    <source>
        <strain evidence="6 7">M42-189</strain>
    </source>
</reference>
<dbReference type="InterPro" id="IPR036396">
    <property type="entry name" value="Cyt_P450_sf"/>
</dbReference>
<keyword evidence="5" id="KW-0503">Monooxygenase</keyword>
<evidence type="ECO:0000256" key="2">
    <source>
        <dbReference type="ARBA" id="ARBA00022723"/>
    </source>
</evidence>
<evidence type="ECO:0000256" key="1">
    <source>
        <dbReference type="ARBA" id="ARBA00010617"/>
    </source>
</evidence>
<accession>A0ABR3QHE4</accession>
<evidence type="ECO:0000313" key="6">
    <source>
        <dbReference type="EMBL" id="KAL1591556.1"/>
    </source>
</evidence>
<dbReference type="InterPro" id="IPR050364">
    <property type="entry name" value="Cytochrome_P450_fung"/>
</dbReference>
<dbReference type="PRINTS" id="PR00463">
    <property type="entry name" value="EP450I"/>
</dbReference>
<evidence type="ECO:0008006" key="8">
    <source>
        <dbReference type="Google" id="ProtNLM"/>
    </source>
</evidence>
<evidence type="ECO:0000256" key="3">
    <source>
        <dbReference type="ARBA" id="ARBA00023002"/>
    </source>
</evidence>
<keyword evidence="2" id="KW-0479">Metal-binding</keyword>
<dbReference type="Pfam" id="PF00067">
    <property type="entry name" value="p450"/>
    <property type="match status" value="2"/>
</dbReference>
<comment type="caution">
    <text evidence="6">The sequence shown here is derived from an EMBL/GenBank/DDBJ whole genome shotgun (WGS) entry which is preliminary data.</text>
</comment>
<dbReference type="InterPro" id="IPR002401">
    <property type="entry name" value="Cyt_P450_E_grp-I"/>
</dbReference>
<dbReference type="EMBL" id="JAKJXO020000024">
    <property type="protein sequence ID" value="KAL1591556.1"/>
    <property type="molecule type" value="Genomic_DNA"/>
</dbReference>
<dbReference type="InterPro" id="IPR001128">
    <property type="entry name" value="Cyt_P450"/>
</dbReference>
<gene>
    <name evidence="6" type="ORF">SLS60_011804</name>
</gene>
<keyword evidence="7" id="KW-1185">Reference proteome</keyword>
<evidence type="ECO:0000256" key="5">
    <source>
        <dbReference type="ARBA" id="ARBA00023033"/>
    </source>
</evidence>
<evidence type="ECO:0000256" key="4">
    <source>
        <dbReference type="ARBA" id="ARBA00023004"/>
    </source>
</evidence>
<name>A0ABR3QHE4_9PLEO</name>
<protein>
    <recommendedName>
        <fullName evidence="8">Cytochrome P450</fullName>
    </recommendedName>
</protein>
<dbReference type="PANTHER" id="PTHR46300">
    <property type="entry name" value="P450, PUTATIVE (EUROFUNG)-RELATED-RELATED"/>
    <property type="match status" value="1"/>
</dbReference>
<organism evidence="6 7">
    <name type="scientific">Paraconiothyrium brasiliense</name>
    <dbReference type="NCBI Taxonomy" id="300254"/>
    <lineage>
        <taxon>Eukaryota</taxon>
        <taxon>Fungi</taxon>
        <taxon>Dikarya</taxon>
        <taxon>Ascomycota</taxon>
        <taxon>Pezizomycotina</taxon>
        <taxon>Dothideomycetes</taxon>
        <taxon>Pleosporomycetidae</taxon>
        <taxon>Pleosporales</taxon>
        <taxon>Massarineae</taxon>
        <taxon>Didymosphaeriaceae</taxon>
        <taxon>Paraconiothyrium</taxon>
    </lineage>
</organism>
<keyword evidence="3" id="KW-0560">Oxidoreductase</keyword>
<dbReference type="PANTHER" id="PTHR46300:SF2">
    <property type="entry name" value="CYTOCHROME P450 MONOOXYGENASE ALNH-RELATED"/>
    <property type="match status" value="1"/>
</dbReference>
<evidence type="ECO:0000313" key="7">
    <source>
        <dbReference type="Proteomes" id="UP001521785"/>
    </source>
</evidence>
<keyword evidence="4" id="KW-0408">Iron</keyword>
<dbReference type="SUPFAM" id="SSF48264">
    <property type="entry name" value="Cytochrome P450"/>
    <property type="match status" value="1"/>
</dbReference>
<dbReference type="Proteomes" id="UP001521785">
    <property type="component" value="Unassembled WGS sequence"/>
</dbReference>
<dbReference type="Gene3D" id="1.10.630.10">
    <property type="entry name" value="Cytochrome P450"/>
    <property type="match status" value="2"/>
</dbReference>
<sequence>MRAISPGSYLPAEQFPIFKLIPRRWDPSHVRAQEGFDIPTRIWTECQQRIELRRSQGDKRESLMDELLSTEKELDPAFQGTRLANYLGAVMQAGAETSAASTKTNIMFLATHPAVQEKAQNEIDAPKDATVIIPHWALHHSKYEDAGTFNPDRYLNHPHLASEYAGSKDFENRDHYTYGAGRRICAGIQLAERTQWRQVARILWAFRLEHAVNEDTGAKIDIDLDAYEDKLVSGPLPFKVKFTPRSQRHVDMIKKEMGDVREILRAWE</sequence>
<proteinExistence type="inferred from homology"/>